<dbReference type="PANTHER" id="PTHR21494:SF0">
    <property type="entry name" value="ACTIVATING SIGNAL COINTEGRATOR 1 COMPLEX SUBUNIT 2"/>
    <property type="match status" value="1"/>
</dbReference>
<dbReference type="GO" id="GO:0006355">
    <property type="term" value="P:regulation of DNA-templated transcription"/>
    <property type="evidence" value="ECO:0007669"/>
    <property type="project" value="TreeGrafter"/>
</dbReference>
<evidence type="ECO:0000313" key="3">
    <source>
        <dbReference type="Proteomes" id="UP001162162"/>
    </source>
</evidence>
<name>A0AAV8Z542_9CUCU</name>
<sequence>MDLVNSLKQLGISENNGEEFIYKYINIFKNPNNLPINRMHLERSWYELRRDLPKEIDFSQLTDGEIDKKVYEKKSEIIPALDKKWLPKCVLYRFEPYIFTLSQEENATFLGNNLQFIESLDHLLKCNYHQFWCTILYEPSAVLALRSFILNPIPWYQARYLENEYADVYKTVFNKFLLVYERLLTFRKSPSEYMEEGYGLNKLIEKKLMNLPIVLTLAFLYKNSKLEFVNKMTSLYFNDTSQLDFQMKEVEELINQTLIVLEMIGGHVCGFDRDAEIVPISIEKRPPVFSLVWTYSIVDYLLNTLALLNTLLQFYKPAIEISLSKGLPYRLPYAYGQVYRELYEMLDDREELKLQQELCDRIFDEINLGRNEFIDVYHVYSSYCLDKTLENMENPKQQEQVVEVYLKLLTTALEDDYFICDYNMKYNVAAQNETFESCYPLDTTRTKFIVSCINKFPRQKRLQQLSKLKKADYRGHFQKRKKSPWSHRRVLLDSSRVPRKIISKTRSKTLWICSPHLGDVYNYNSTDVINAILEENLPPHLVDIPFDSIRIPPEPEPEKPVLAYKGKKPGYDDALKLLNDKEDIKALKTFVLEGVQYSNDYIYDDEYDDRYDDVPIKVADNPIEEEIPTFNPNHEDLASDTSYSSDEEYDDQGKPVSKPPENGRSDRSRMNFCEDPALVRARREAKYNQKRPQSSQKKVDVVGKAKGQGQDNSVLKARDKKTTHKSSKANHSRKSGAQWKRNKGMIPS</sequence>
<gene>
    <name evidence="2" type="ORF">NQ318_022355</name>
</gene>
<dbReference type="AlphaFoldDB" id="A0AAV8Z542"/>
<organism evidence="2 3">
    <name type="scientific">Aromia moschata</name>
    <dbReference type="NCBI Taxonomy" id="1265417"/>
    <lineage>
        <taxon>Eukaryota</taxon>
        <taxon>Metazoa</taxon>
        <taxon>Ecdysozoa</taxon>
        <taxon>Arthropoda</taxon>
        <taxon>Hexapoda</taxon>
        <taxon>Insecta</taxon>
        <taxon>Pterygota</taxon>
        <taxon>Neoptera</taxon>
        <taxon>Endopterygota</taxon>
        <taxon>Coleoptera</taxon>
        <taxon>Polyphaga</taxon>
        <taxon>Cucujiformia</taxon>
        <taxon>Chrysomeloidea</taxon>
        <taxon>Cerambycidae</taxon>
        <taxon>Cerambycinae</taxon>
        <taxon>Callichromatini</taxon>
        <taxon>Aromia</taxon>
    </lineage>
</organism>
<evidence type="ECO:0000313" key="2">
    <source>
        <dbReference type="EMBL" id="KAJ8959098.1"/>
    </source>
</evidence>
<evidence type="ECO:0008006" key="4">
    <source>
        <dbReference type="Google" id="ProtNLM"/>
    </source>
</evidence>
<dbReference type="GO" id="GO:0043130">
    <property type="term" value="F:ubiquitin binding"/>
    <property type="evidence" value="ECO:0007669"/>
    <property type="project" value="TreeGrafter"/>
</dbReference>
<keyword evidence="3" id="KW-1185">Reference proteome</keyword>
<feature type="region of interest" description="Disordered" evidence="1">
    <location>
        <begin position="625"/>
        <end position="748"/>
    </location>
</feature>
<dbReference type="InterPro" id="IPR052586">
    <property type="entry name" value="ASCC2"/>
</dbReference>
<feature type="compositionally biased region" description="Basic residues" evidence="1">
    <location>
        <begin position="718"/>
        <end position="734"/>
    </location>
</feature>
<dbReference type="Proteomes" id="UP001162162">
    <property type="component" value="Unassembled WGS sequence"/>
</dbReference>
<proteinExistence type="predicted"/>
<dbReference type="EMBL" id="JAPWTK010000014">
    <property type="protein sequence ID" value="KAJ8959098.1"/>
    <property type="molecule type" value="Genomic_DNA"/>
</dbReference>
<reference evidence="2" key="1">
    <citation type="journal article" date="2023" name="Insect Mol. Biol.">
        <title>Genome sequencing provides insights into the evolution of gene families encoding plant cell wall-degrading enzymes in longhorned beetles.</title>
        <authorList>
            <person name="Shin N.R."/>
            <person name="Okamura Y."/>
            <person name="Kirsch R."/>
            <person name="Pauchet Y."/>
        </authorList>
    </citation>
    <scope>NUCLEOTIDE SEQUENCE</scope>
    <source>
        <strain evidence="2">AMC_N1</strain>
    </source>
</reference>
<protein>
    <recommendedName>
        <fullName evidence="4">Activating signal cointegrator 1 complex subunit 2</fullName>
    </recommendedName>
</protein>
<dbReference type="PANTHER" id="PTHR21494">
    <property type="entry name" value="ACTIVATING SIGNAL COINTEGRATOR 1 COMPLEX SUBUNIT 2 ASC-1 COMPLEX SUBUNIT P100"/>
    <property type="match status" value="1"/>
</dbReference>
<comment type="caution">
    <text evidence="2">The sequence shown here is derived from an EMBL/GenBank/DDBJ whole genome shotgun (WGS) entry which is preliminary data.</text>
</comment>
<accession>A0AAV8Z542</accession>
<evidence type="ECO:0000256" key="1">
    <source>
        <dbReference type="SAM" id="MobiDB-lite"/>
    </source>
</evidence>